<dbReference type="InParanoid" id="E9GN10"/>
<dbReference type="Proteomes" id="UP000000305">
    <property type="component" value="Unassembled WGS sequence"/>
</dbReference>
<feature type="domain" description="EDRF1 N-terminal" evidence="3">
    <location>
        <begin position="45"/>
        <end position="106"/>
    </location>
</feature>
<dbReference type="InterPro" id="IPR056583">
    <property type="entry name" value="EDRF1_TPR"/>
</dbReference>
<dbReference type="AlphaFoldDB" id="E9GN10"/>
<dbReference type="PANTHER" id="PTHR15000:SF1">
    <property type="entry name" value="ERYTHROID DIFFERENTIATION-RELATED FACTOR 1"/>
    <property type="match status" value="1"/>
</dbReference>
<evidence type="ECO:0000313" key="5">
    <source>
        <dbReference type="Proteomes" id="UP000000305"/>
    </source>
</evidence>
<sequence>MGGGYTRKTGGVFLVVGTVQHECTDCGDVKLFTAPPEFSVQEKISIPPQLSLLQSNTDLNTPPANWLLSHPKKIVGPAVSRNPKSTEFASFHMASSFLDSMGEVDVPVIDPLGDPVPEESHVHDDALPQFSKNIIWTFEDLRMLIGTDMPIFGGGTHPCLSLRLRDMSKPTNVLTGLDYWLDNLMCNVPEVVMCYHLGGLVQKYELIKTDDLPRLPGSQFKPGIIKDVAQNILSFLKSKATKAGHSYWLFKAKDDDIVKLYDLTSLRNDLNEDINQNPFTTPVAMLRFNDAKFENVQRLEATPRHCLALLKNCLSLLDATKYPQVATSALYYLSDFYLPTSLKVLEAEVTSEEVEEEWSDEWEEPSTEDHFSASVDVAALSTPQQVQAEEENVRRNARPTVGDNWEQRCTFALQHAVEALEFLSNNRGKLKKPSEEEPSLATPLKPIPMPAISDIKTTSSREPQNEWKQQYWRLLMEKCRLAYVTLADEARKTSPSNPEKSLSHLQMAALLWAYLEPPGLPLPGPPQSTSAQNLTNSTSLQSHALGLAGDVYFSMVQHWNEVTSQSQPVERNLIDDQLLQLLRNLQLGNVLDESYFPYPTLLNISQYSNVLLVMEEGGAEWKRKFVELFQVSQQHLEEGTFVFRKIKDNVNVALLSCDLAKLHRLQARTLALTEKKEASLAEWKCYSKALQCYKQALDILERRELNTGICDAIVWDYTSVLFNSRLFVTRLCTA</sequence>
<dbReference type="Pfam" id="PF23723">
    <property type="entry name" value="TPR_EDRF1"/>
    <property type="match status" value="1"/>
</dbReference>
<evidence type="ECO:0008006" key="6">
    <source>
        <dbReference type="Google" id="ProtNLM"/>
    </source>
</evidence>
<feature type="domain" description="EDRF1 N-terminal" evidence="3">
    <location>
        <begin position="128"/>
        <end position="371"/>
    </location>
</feature>
<organism evidence="4 5">
    <name type="scientific">Daphnia pulex</name>
    <name type="common">Water flea</name>
    <dbReference type="NCBI Taxonomy" id="6669"/>
    <lineage>
        <taxon>Eukaryota</taxon>
        <taxon>Metazoa</taxon>
        <taxon>Ecdysozoa</taxon>
        <taxon>Arthropoda</taxon>
        <taxon>Crustacea</taxon>
        <taxon>Branchiopoda</taxon>
        <taxon>Diplostraca</taxon>
        <taxon>Cladocera</taxon>
        <taxon>Anomopoda</taxon>
        <taxon>Daphniidae</taxon>
        <taxon>Daphnia</taxon>
    </lineage>
</organism>
<feature type="domain" description="EDRF1 TPR repeats region" evidence="2">
    <location>
        <begin position="624"/>
        <end position="723"/>
    </location>
</feature>
<dbReference type="KEGG" id="dpx:DAPPUDRAFT_225243"/>
<gene>
    <name evidence="4" type="ORF">DAPPUDRAFT_225243</name>
</gene>
<evidence type="ECO:0000313" key="4">
    <source>
        <dbReference type="EMBL" id="EFX79184.1"/>
    </source>
</evidence>
<accession>E9GN10</accession>
<dbReference type="PANTHER" id="PTHR15000">
    <property type="entry name" value="ERYTHROID DIFFERENTIATION-RELATED FACTOR 1"/>
    <property type="match status" value="1"/>
</dbReference>
<reference evidence="4 5" key="1">
    <citation type="journal article" date="2011" name="Science">
        <title>The ecoresponsive genome of Daphnia pulex.</title>
        <authorList>
            <person name="Colbourne J.K."/>
            <person name="Pfrender M.E."/>
            <person name="Gilbert D."/>
            <person name="Thomas W.K."/>
            <person name="Tucker A."/>
            <person name="Oakley T.H."/>
            <person name="Tokishita S."/>
            <person name="Aerts A."/>
            <person name="Arnold G.J."/>
            <person name="Basu M.K."/>
            <person name="Bauer D.J."/>
            <person name="Caceres C.E."/>
            <person name="Carmel L."/>
            <person name="Casola C."/>
            <person name="Choi J.H."/>
            <person name="Detter J.C."/>
            <person name="Dong Q."/>
            <person name="Dusheyko S."/>
            <person name="Eads B.D."/>
            <person name="Frohlich T."/>
            <person name="Geiler-Samerotte K.A."/>
            <person name="Gerlach D."/>
            <person name="Hatcher P."/>
            <person name="Jogdeo S."/>
            <person name="Krijgsveld J."/>
            <person name="Kriventseva E.V."/>
            <person name="Kultz D."/>
            <person name="Laforsch C."/>
            <person name="Lindquist E."/>
            <person name="Lopez J."/>
            <person name="Manak J.R."/>
            <person name="Muller J."/>
            <person name="Pangilinan J."/>
            <person name="Patwardhan R.P."/>
            <person name="Pitluck S."/>
            <person name="Pritham E.J."/>
            <person name="Rechtsteiner A."/>
            <person name="Rho M."/>
            <person name="Rogozin I.B."/>
            <person name="Sakarya O."/>
            <person name="Salamov A."/>
            <person name="Schaack S."/>
            <person name="Shapiro H."/>
            <person name="Shiga Y."/>
            <person name="Skalitzky C."/>
            <person name="Smith Z."/>
            <person name="Souvorov A."/>
            <person name="Sung W."/>
            <person name="Tang Z."/>
            <person name="Tsuchiya D."/>
            <person name="Tu H."/>
            <person name="Vos H."/>
            <person name="Wang M."/>
            <person name="Wolf Y.I."/>
            <person name="Yamagata H."/>
            <person name="Yamada T."/>
            <person name="Ye Y."/>
            <person name="Shaw J.R."/>
            <person name="Andrews J."/>
            <person name="Crease T.J."/>
            <person name="Tang H."/>
            <person name="Lucas S.M."/>
            <person name="Robertson H.M."/>
            <person name="Bork P."/>
            <person name="Koonin E.V."/>
            <person name="Zdobnov E.M."/>
            <person name="Grigoriev I.V."/>
            <person name="Lynch M."/>
            <person name="Boore J.L."/>
        </authorList>
    </citation>
    <scope>NUCLEOTIDE SEQUENCE [LARGE SCALE GENOMIC DNA]</scope>
</reference>
<evidence type="ECO:0000259" key="2">
    <source>
        <dbReference type="Pfam" id="PF23723"/>
    </source>
</evidence>
<dbReference type="PhylomeDB" id="E9GN10"/>
<name>E9GN10_DAPPU</name>
<feature type="region of interest" description="Disordered" evidence="1">
    <location>
        <begin position="428"/>
        <end position="450"/>
    </location>
</feature>
<keyword evidence="5" id="KW-1185">Reference proteome</keyword>
<dbReference type="Pfam" id="PF23788">
    <property type="entry name" value="EDRF1_N"/>
    <property type="match status" value="2"/>
</dbReference>
<protein>
    <recommendedName>
        <fullName evidence="6">Erythroid differentiation-related factor 1</fullName>
    </recommendedName>
</protein>
<dbReference type="EMBL" id="GL732553">
    <property type="protein sequence ID" value="EFX79184.1"/>
    <property type="molecule type" value="Genomic_DNA"/>
</dbReference>
<evidence type="ECO:0000259" key="3">
    <source>
        <dbReference type="Pfam" id="PF23788"/>
    </source>
</evidence>
<dbReference type="InterPro" id="IPR056582">
    <property type="entry name" value="EDRF1_N"/>
</dbReference>
<dbReference type="HOGENOM" id="CLU_377787_0_0_1"/>
<proteinExistence type="predicted"/>
<evidence type="ECO:0000256" key="1">
    <source>
        <dbReference type="SAM" id="MobiDB-lite"/>
    </source>
</evidence>
<dbReference type="eggNOG" id="ENOG502QTNC">
    <property type="taxonomic scope" value="Eukaryota"/>
</dbReference>
<dbReference type="FunCoup" id="E9GN10">
    <property type="interactions" value="894"/>
</dbReference>
<dbReference type="GO" id="GO:0045893">
    <property type="term" value="P:positive regulation of DNA-templated transcription"/>
    <property type="evidence" value="ECO:0000318"/>
    <property type="project" value="GO_Central"/>
</dbReference>
<dbReference type="OrthoDB" id="419432at2759"/>